<dbReference type="Proteomes" id="UP000645555">
    <property type="component" value="Unassembled WGS sequence"/>
</dbReference>
<evidence type="ECO:0000313" key="3">
    <source>
        <dbReference type="Proteomes" id="UP000645555"/>
    </source>
</evidence>
<reference evidence="2" key="1">
    <citation type="journal article" date="2014" name="Int. J. Syst. Evol. Microbiol.">
        <title>Complete genome sequence of Corynebacterium casei LMG S-19264T (=DSM 44701T), isolated from a smear-ripened cheese.</title>
        <authorList>
            <consortium name="US DOE Joint Genome Institute (JGI-PGF)"/>
            <person name="Walter F."/>
            <person name="Albersmeier A."/>
            <person name="Kalinowski J."/>
            <person name="Ruckert C."/>
        </authorList>
    </citation>
    <scope>NUCLEOTIDE SEQUENCE</scope>
    <source>
        <strain evidence="2">JCM 4956</strain>
    </source>
</reference>
<sequence>MATMGTAGPAQALAPESDAEGRGGDYQSGAEHARAQISTFLSAVGLPDHWTHGTAELPAPRSAD</sequence>
<comment type="caution">
    <text evidence="2">The sequence shown here is derived from an EMBL/GenBank/DDBJ whole genome shotgun (WGS) entry which is preliminary data.</text>
</comment>
<evidence type="ECO:0000256" key="1">
    <source>
        <dbReference type="SAM" id="MobiDB-lite"/>
    </source>
</evidence>
<evidence type="ECO:0000313" key="2">
    <source>
        <dbReference type="EMBL" id="GGX81247.1"/>
    </source>
</evidence>
<gene>
    <name evidence="2" type="ORF">GCM10010515_56070</name>
</gene>
<protein>
    <submittedName>
        <fullName evidence="2">Uncharacterized protein</fullName>
    </submittedName>
</protein>
<dbReference type="EMBL" id="BMWD01000023">
    <property type="protein sequence ID" value="GGX81247.1"/>
    <property type="molecule type" value="Genomic_DNA"/>
</dbReference>
<reference evidence="2" key="2">
    <citation type="submission" date="2020-09" db="EMBL/GenBank/DDBJ databases">
        <authorList>
            <person name="Sun Q."/>
            <person name="Ohkuma M."/>
        </authorList>
    </citation>
    <scope>NUCLEOTIDE SEQUENCE</scope>
    <source>
        <strain evidence="2">JCM 4956</strain>
    </source>
</reference>
<proteinExistence type="predicted"/>
<dbReference type="AlphaFoldDB" id="A0A918NMR7"/>
<keyword evidence="3" id="KW-1185">Reference proteome</keyword>
<feature type="region of interest" description="Disordered" evidence="1">
    <location>
        <begin position="1"/>
        <end position="31"/>
    </location>
</feature>
<organism evidence="2 3">
    <name type="scientific">Streptomyces fructofermentans</name>
    <dbReference type="NCBI Taxonomy" id="152141"/>
    <lineage>
        <taxon>Bacteria</taxon>
        <taxon>Bacillati</taxon>
        <taxon>Actinomycetota</taxon>
        <taxon>Actinomycetes</taxon>
        <taxon>Kitasatosporales</taxon>
        <taxon>Streptomycetaceae</taxon>
        <taxon>Streptomyces</taxon>
    </lineage>
</organism>
<name>A0A918NMR7_9ACTN</name>
<accession>A0A918NMR7</accession>